<dbReference type="OrthoDB" id="5360912at2"/>
<organism evidence="3 4">
    <name type="scientific">Marinobacterium lutimaris</name>
    <dbReference type="NCBI Taxonomy" id="568106"/>
    <lineage>
        <taxon>Bacteria</taxon>
        <taxon>Pseudomonadati</taxon>
        <taxon>Pseudomonadota</taxon>
        <taxon>Gammaproteobacteria</taxon>
        <taxon>Oceanospirillales</taxon>
        <taxon>Oceanospirillaceae</taxon>
        <taxon>Marinobacterium</taxon>
    </lineage>
</organism>
<feature type="domain" description="Isochorismatase-like" evidence="2">
    <location>
        <begin position="27"/>
        <end position="205"/>
    </location>
</feature>
<dbReference type="PANTHER" id="PTHR43540">
    <property type="entry name" value="PEROXYUREIDOACRYLATE/UREIDOACRYLATE AMIDOHYDROLASE-RELATED"/>
    <property type="match status" value="1"/>
</dbReference>
<dbReference type="PANTHER" id="PTHR43540:SF1">
    <property type="entry name" value="ISOCHORISMATASE HYDROLASE"/>
    <property type="match status" value="1"/>
</dbReference>
<evidence type="ECO:0000313" key="3">
    <source>
        <dbReference type="EMBL" id="SEG87245.1"/>
    </source>
</evidence>
<proteinExistence type="predicted"/>
<dbReference type="Gene3D" id="3.40.50.850">
    <property type="entry name" value="Isochorismatase-like"/>
    <property type="match status" value="1"/>
</dbReference>
<keyword evidence="4" id="KW-1185">Reference proteome</keyword>
<name>A0A1H6DRK4_9GAMM</name>
<dbReference type="InterPro" id="IPR036380">
    <property type="entry name" value="Isochorismatase-like_sf"/>
</dbReference>
<dbReference type="GO" id="GO:0016787">
    <property type="term" value="F:hydrolase activity"/>
    <property type="evidence" value="ECO:0007669"/>
    <property type="project" value="UniProtKB-KW"/>
</dbReference>
<sequence>MSDQPTSEANDNYKGVWDSRIGFGRKTAIIVIDFMKGYTTEGAPLYAPGVVEAIKHAPKLLEAARKNGQLVIHTNIRYQPGSFQDGGIWVKKAPVMKDMVEGNPLAEFCDEVKPVEGELVITKQYPSSFFGTSLAATLVAQGVDTVLLAGCSTSGCVRATAVDGVSHGFRVIVARECVGDRHSAPHEANLFDIDSKYGDVISLEECLQHLS</sequence>
<evidence type="ECO:0000256" key="1">
    <source>
        <dbReference type="ARBA" id="ARBA00022801"/>
    </source>
</evidence>
<dbReference type="EMBL" id="FNVQ01000008">
    <property type="protein sequence ID" value="SEG87245.1"/>
    <property type="molecule type" value="Genomic_DNA"/>
</dbReference>
<reference evidence="3 4" key="1">
    <citation type="submission" date="2016-10" db="EMBL/GenBank/DDBJ databases">
        <authorList>
            <person name="de Groot N.N."/>
        </authorList>
    </citation>
    <scope>NUCLEOTIDE SEQUENCE [LARGE SCALE GENOMIC DNA]</scope>
    <source>
        <strain evidence="3 4">DSM 22012</strain>
    </source>
</reference>
<gene>
    <name evidence="3" type="ORF">SAMN05444390_10855</name>
</gene>
<dbReference type="SUPFAM" id="SSF52499">
    <property type="entry name" value="Isochorismatase-like hydrolases"/>
    <property type="match status" value="1"/>
</dbReference>
<accession>A0A1H6DRK4</accession>
<dbReference type="InterPro" id="IPR000868">
    <property type="entry name" value="Isochorismatase-like_dom"/>
</dbReference>
<keyword evidence="1 3" id="KW-0378">Hydrolase</keyword>
<dbReference type="CDD" id="cd01015">
    <property type="entry name" value="CSHase"/>
    <property type="match status" value="1"/>
</dbReference>
<dbReference type="AlphaFoldDB" id="A0A1H6DRK4"/>
<dbReference type="InterPro" id="IPR050272">
    <property type="entry name" value="Isochorismatase-like_hydrls"/>
</dbReference>
<dbReference type="Pfam" id="PF00857">
    <property type="entry name" value="Isochorismatase"/>
    <property type="match status" value="1"/>
</dbReference>
<evidence type="ECO:0000313" key="4">
    <source>
        <dbReference type="Proteomes" id="UP000236745"/>
    </source>
</evidence>
<dbReference type="Proteomes" id="UP000236745">
    <property type="component" value="Unassembled WGS sequence"/>
</dbReference>
<dbReference type="RefSeq" id="WP_104005741.1">
    <property type="nucleotide sequence ID" value="NZ_FNVQ01000008.1"/>
</dbReference>
<evidence type="ECO:0000259" key="2">
    <source>
        <dbReference type="Pfam" id="PF00857"/>
    </source>
</evidence>
<protein>
    <submittedName>
        <fullName evidence="3">Maleamate amidohydrolase</fullName>
    </submittedName>
</protein>